<evidence type="ECO:0000313" key="2">
    <source>
        <dbReference type="Proteomes" id="UP000887458"/>
    </source>
</evidence>
<proteinExistence type="predicted"/>
<dbReference type="EMBL" id="NJHN03000054">
    <property type="protein sequence ID" value="KAH9419716.1"/>
    <property type="molecule type" value="Genomic_DNA"/>
</dbReference>
<reference evidence="1 2" key="2">
    <citation type="journal article" date="2022" name="Mol. Biol. Evol.">
        <title>Comparative Genomics Reveals Insights into the Divergent Evolution of Astigmatic Mites and Household Pest Adaptations.</title>
        <authorList>
            <person name="Xiong Q."/>
            <person name="Wan A.T."/>
            <person name="Liu X."/>
            <person name="Fung C.S."/>
            <person name="Xiao X."/>
            <person name="Malainual N."/>
            <person name="Hou J."/>
            <person name="Wang L."/>
            <person name="Wang M."/>
            <person name="Yang K.Y."/>
            <person name="Cui Y."/>
            <person name="Leung E.L."/>
            <person name="Nong W."/>
            <person name="Shin S.K."/>
            <person name="Au S.W."/>
            <person name="Jeong K.Y."/>
            <person name="Chew F.T."/>
            <person name="Hui J.H."/>
            <person name="Leung T.F."/>
            <person name="Tungtrongchitr A."/>
            <person name="Zhong N."/>
            <person name="Liu Z."/>
            <person name="Tsui S.K."/>
        </authorList>
    </citation>
    <scope>NUCLEOTIDE SEQUENCE [LARGE SCALE GENOMIC DNA]</scope>
    <source>
        <strain evidence="1">Derp</strain>
    </source>
</reference>
<evidence type="ECO:0000313" key="1">
    <source>
        <dbReference type="EMBL" id="KAH9419716.1"/>
    </source>
</evidence>
<keyword evidence="2" id="KW-1185">Reference proteome</keyword>
<protein>
    <submittedName>
        <fullName evidence="1">Uncharacterized protein</fullName>
    </submittedName>
</protein>
<organism evidence="1 2">
    <name type="scientific">Dermatophagoides pteronyssinus</name>
    <name type="common">European house dust mite</name>
    <dbReference type="NCBI Taxonomy" id="6956"/>
    <lineage>
        <taxon>Eukaryota</taxon>
        <taxon>Metazoa</taxon>
        <taxon>Ecdysozoa</taxon>
        <taxon>Arthropoda</taxon>
        <taxon>Chelicerata</taxon>
        <taxon>Arachnida</taxon>
        <taxon>Acari</taxon>
        <taxon>Acariformes</taxon>
        <taxon>Sarcoptiformes</taxon>
        <taxon>Astigmata</taxon>
        <taxon>Psoroptidia</taxon>
        <taxon>Analgoidea</taxon>
        <taxon>Pyroglyphidae</taxon>
        <taxon>Dermatophagoidinae</taxon>
        <taxon>Dermatophagoides</taxon>
    </lineage>
</organism>
<accession>A0ABQ8JAT8</accession>
<name>A0ABQ8JAT8_DERPT</name>
<sequence>MFPFNRLIIKLARNGAVKIDSDVVNGMIGICLSNASLLFLSKICAPSINAKSCMIVVRFVEIFSRLSSLFIINESRFLIVFNRQSNSGKNTVKYISAFSFINRRLL</sequence>
<reference evidence="1 2" key="1">
    <citation type="journal article" date="2018" name="J. Allergy Clin. Immunol.">
        <title>High-quality assembly of Dermatophagoides pteronyssinus genome and transcriptome reveals a wide range of novel allergens.</title>
        <authorList>
            <person name="Liu X.Y."/>
            <person name="Yang K.Y."/>
            <person name="Wang M.Q."/>
            <person name="Kwok J.S."/>
            <person name="Zeng X."/>
            <person name="Yang Z."/>
            <person name="Xiao X.J."/>
            <person name="Lau C.P."/>
            <person name="Li Y."/>
            <person name="Huang Z.M."/>
            <person name="Ba J.G."/>
            <person name="Yim A.K."/>
            <person name="Ouyang C.Y."/>
            <person name="Ngai S.M."/>
            <person name="Chan T.F."/>
            <person name="Leung E.L."/>
            <person name="Liu L."/>
            <person name="Liu Z.G."/>
            <person name="Tsui S.K."/>
        </authorList>
    </citation>
    <scope>NUCLEOTIDE SEQUENCE [LARGE SCALE GENOMIC DNA]</scope>
    <source>
        <strain evidence="1">Derp</strain>
    </source>
</reference>
<gene>
    <name evidence="1" type="ORF">DERP_001546</name>
</gene>
<dbReference type="Proteomes" id="UP000887458">
    <property type="component" value="Unassembled WGS sequence"/>
</dbReference>
<comment type="caution">
    <text evidence="1">The sequence shown here is derived from an EMBL/GenBank/DDBJ whole genome shotgun (WGS) entry which is preliminary data.</text>
</comment>